<accession>A0A195CYA6</accession>
<dbReference type="EMBL" id="KQ977171">
    <property type="protein sequence ID" value="KYN05129.1"/>
    <property type="molecule type" value="Genomic_DNA"/>
</dbReference>
<gene>
    <name evidence="2" type="ORF">ALC62_03929</name>
</gene>
<proteinExistence type="predicted"/>
<feature type="compositionally biased region" description="Basic and acidic residues" evidence="1">
    <location>
        <begin position="64"/>
        <end position="73"/>
    </location>
</feature>
<dbReference type="Proteomes" id="UP000078542">
    <property type="component" value="Unassembled WGS sequence"/>
</dbReference>
<feature type="compositionally biased region" description="Low complexity" evidence="1">
    <location>
        <begin position="81"/>
        <end position="96"/>
    </location>
</feature>
<evidence type="ECO:0000313" key="3">
    <source>
        <dbReference type="Proteomes" id="UP000078542"/>
    </source>
</evidence>
<evidence type="ECO:0000256" key="1">
    <source>
        <dbReference type="SAM" id="MobiDB-lite"/>
    </source>
</evidence>
<dbReference type="AlphaFoldDB" id="A0A195CYA6"/>
<sequence length="96" mass="10212">NFDNLKKTSGAASTPRIPPTPAKIGQDPRRRRKGATRWSQIKGRRERGLAAAVAAARTPPSTAARERSTEARHAAPRRAAPRLLSSSSSSLDSGAI</sequence>
<protein>
    <submittedName>
        <fullName evidence="2">Uncharacterized protein</fullName>
    </submittedName>
</protein>
<feature type="non-terminal residue" evidence="2">
    <location>
        <position position="1"/>
    </location>
</feature>
<reference evidence="2 3" key="1">
    <citation type="submission" date="2016-03" db="EMBL/GenBank/DDBJ databases">
        <title>Cyphomyrmex costatus WGS genome.</title>
        <authorList>
            <person name="Nygaard S."/>
            <person name="Hu H."/>
            <person name="Boomsma J."/>
            <person name="Zhang G."/>
        </authorList>
    </citation>
    <scope>NUCLEOTIDE SEQUENCE [LARGE SCALE GENOMIC DNA]</scope>
    <source>
        <strain evidence="2">MS0001</strain>
        <tissue evidence="2">Whole body</tissue>
    </source>
</reference>
<organism evidence="2 3">
    <name type="scientific">Cyphomyrmex costatus</name>
    <dbReference type="NCBI Taxonomy" id="456900"/>
    <lineage>
        <taxon>Eukaryota</taxon>
        <taxon>Metazoa</taxon>
        <taxon>Ecdysozoa</taxon>
        <taxon>Arthropoda</taxon>
        <taxon>Hexapoda</taxon>
        <taxon>Insecta</taxon>
        <taxon>Pterygota</taxon>
        <taxon>Neoptera</taxon>
        <taxon>Endopterygota</taxon>
        <taxon>Hymenoptera</taxon>
        <taxon>Apocrita</taxon>
        <taxon>Aculeata</taxon>
        <taxon>Formicoidea</taxon>
        <taxon>Formicidae</taxon>
        <taxon>Myrmicinae</taxon>
        <taxon>Cyphomyrmex</taxon>
    </lineage>
</organism>
<feature type="compositionally biased region" description="Low complexity" evidence="1">
    <location>
        <begin position="49"/>
        <end position="63"/>
    </location>
</feature>
<keyword evidence="3" id="KW-1185">Reference proteome</keyword>
<name>A0A195CYA6_9HYME</name>
<evidence type="ECO:0000313" key="2">
    <source>
        <dbReference type="EMBL" id="KYN05129.1"/>
    </source>
</evidence>
<feature type="region of interest" description="Disordered" evidence="1">
    <location>
        <begin position="1"/>
        <end position="96"/>
    </location>
</feature>